<dbReference type="InterPro" id="IPR044862">
    <property type="entry name" value="Pro_4_hyd_alph_FE2OG_OXY"/>
</dbReference>
<dbReference type="AlphaFoldDB" id="A0A0B7FZT3"/>
<evidence type="ECO:0000259" key="6">
    <source>
        <dbReference type="SMART" id="SM00702"/>
    </source>
</evidence>
<protein>
    <recommendedName>
        <fullName evidence="6">Prolyl 4-hydroxylase alpha subunit domain-containing protein</fullName>
    </recommendedName>
</protein>
<keyword evidence="3" id="KW-0223">Dioxygenase</keyword>
<evidence type="ECO:0000256" key="1">
    <source>
        <dbReference type="ARBA" id="ARBA00001961"/>
    </source>
</evidence>
<reference evidence="7 8" key="1">
    <citation type="submission" date="2014-11" db="EMBL/GenBank/DDBJ databases">
        <authorList>
            <person name="Wibberg Daniel"/>
        </authorList>
    </citation>
    <scope>NUCLEOTIDE SEQUENCE [LARGE SCALE GENOMIC DNA]</scope>
    <source>
        <strain evidence="7">Rhizoctonia solani AG1-IB 7/3/14</strain>
    </source>
</reference>
<dbReference type="GO" id="GO:0005506">
    <property type="term" value="F:iron ion binding"/>
    <property type="evidence" value="ECO:0007669"/>
    <property type="project" value="InterPro"/>
</dbReference>
<gene>
    <name evidence="7" type="ORF">RSOLAG1IB_05247</name>
</gene>
<evidence type="ECO:0000313" key="8">
    <source>
        <dbReference type="Proteomes" id="UP000059188"/>
    </source>
</evidence>
<dbReference type="InterPro" id="IPR006620">
    <property type="entry name" value="Pro_4_hyd_alph"/>
</dbReference>
<dbReference type="PANTHER" id="PTHR10869:SF241">
    <property type="entry name" value="FE2OG DIOXYGENASE DOMAIN-CONTAINING PROTEIN"/>
    <property type="match status" value="1"/>
</dbReference>
<dbReference type="STRING" id="1108050.A0A0B7FZT3"/>
<dbReference type="OrthoDB" id="69177at2759"/>
<dbReference type="Pfam" id="PF13640">
    <property type="entry name" value="2OG-FeII_Oxy_3"/>
    <property type="match status" value="1"/>
</dbReference>
<feature type="domain" description="Prolyl 4-hydroxylase alpha subunit" evidence="6">
    <location>
        <begin position="56"/>
        <end position="270"/>
    </location>
</feature>
<evidence type="ECO:0000256" key="5">
    <source>
        <dbReference type="ARBA" id="ARBA00023004"/>
    </source>
</evidence>
<keyword evidence="2" id="KW-0479">Metal-binding</keyword>
<dbReference type="GO" id="GO:0005783">
    <property type="term" value="C:endoplasmic reticulum"/>
    <property type="evidence" value="ECO:0007669"/>
    <property type="project" value="TreeGrafter"/>
</dbReference>
<keyword evidence="8" id="KW-1185">Reference proteome</keyword>
<organism evidence="7 8">
    <name type="scientific">Thanatephorus cucumeris (strain AG1-IB / isolate 7/3/14)</name>
    <name type="common">Lettuce bottom rot fungus</name>
    <name type="synonym">Rhizoctonia solani</name>
    <dbReference type="NCBI Taxonomy" id="1108050"/>
    <lineage>
        <taxon>Eukaryota</taxon>
        <taxon>Fungi</taxon>
        <taxon>Dikarya</taxon>
        <taxon>Basidiomycota</taxon>
        <taxon>Agaricomycotina</taxon>
        <taxon>Agaricomycetes</taxon>
        <taxon>Cantharellales</taxon>
        <taxon>Ceratobasidiaceae</taxon>
        <taxon>Rhizoctonia</taxon>
        <taxon>Rhizoctonia solani AG-1</taxon>
    </lineage>
</organism>
<comment type="cofactor">
    <cofactor evidence="1">
        <name>L-ascorbate</name>
        <dbReference type="ChEBI" id="CHEBI:38290"/>
    </cofactor>
</comment>
<name>A0A0B7FZT3_THACB</name>
<evidence type="ECO:0000256" key="4">
    <source>
        <dbReference type="ARBA" id="ARBA00023002"/>
    </source>
</evidence>
<accession>A0A0B7FZT3</accession>
<dbReference type="SMART" id="SM00702">
    <property type="entry name" value="P4Hc"/>
    <property type="match status" value="1"/>
</dbReference>
<dbReference type="InterPro" id="IPR045054">
    <property type="entry name" value="P4HA-like"/>
</dbReference>
<dbReference type="GO" id="GO:0031418">
    <property type="term" value="F:L-ascorbic acid binding"/>
    <property type="evidence" value="ECO:0007669"/>
    <property type="project" value="InterPro"/>
</dbReference>
<dbReference type="Proteomes" id="UP000059188">
    <property type="component" value="Unassembled WGS sequence"/>
</dbReference>
<dbReference type="Gene3D" id="2.60.120.620">
    <property type="entry name" value="q2cbj1_9rhob like domain"/>
    <property type="match status" value="1"/>
</dbReference>
<evidence type="ECO:0000256" key="2">
    <source>
        <dbReference type="ARBA" id="ARBA00022723"/>
    </source>
</evidence>
<proteinExistence type="predicted"/>
<keyword evidence="4" id="KW-0560">Oxidoreductase</keyword>
<evidence type="ECO:0000256" key="3">
    <source>
        <dbReference type="ARBA" id="ARBA00022964"/>
    </source>
</evidence>
<sequence length="284" mass="32166">MALTQLRSMIPSFFTGEGPLIPEPPQGNPDNPDAPPLVAAHRLDFVKLGLPEYEHKFAMVIDNLFTPEECARLVAKVESEKEWETAAINVGAGAQVVDTSYRNSSRILYDTEEMTNEIYEKLKPYLKDIEHMDHSNLHKYTLKMSTEPAARLVGLNERLRFLKYGPGQFFHRHCDGTYSSDDGKQVSYYTLQLYLNGSADELKGGATRFWKRGSIDGTDRRTTQPGMPLRKFVDVESRIGRALIFEQKGMVHSGEDVKKGMKLTVRTDLMFEACLDEPVKEPTE</sequence>
<dbReference type="PANTHER" id="PTHR10869">
    <property type="entry name" value="PROLYL 4-HYDROXYLASE ALPHA SUBUNIT"/>
    <property type="match status" value="1"/>
</dbReference>
<dbReference type="GO" id="GO:0004656">
    <property type="term" value="F:procollagen-proline 4-dioxygenase activity"/>
    <property type="evidence" value="ECO:0007669"/>
    <property type="project" value="TreeGrafter"/>
</dbReference>
<evidence type="ECO:0000313" key="7">
    <source>
        <dbReference type="EMBL" id="CEL63205.1"/>
    </source>
</evidence>
<keyword evidence="5" id="KW-0408">Iron</keyword>
<dbReference type="EMBL" id="LN679107">
    <property type="protein sequence ID" value="CEL63205.1"/>
    <property type="molecule type" value="Genomic_DNA"/>
</dbReference>